<comment type="caution">
    <text evidence="1">The sequence shown here is derived from an EMBL/GenBank/DDBJ whole genome shotgun (WGS) entry which is preliminary data.</text>
</comment>
<organism evidence="1 2">
    <name type="scientific">Batillaria attramentaria</name>
    <dbReference type="NCBI Taxonomy" id="370345"/>
    <lineage>
        <taxon>Eukaryota</taxon>
        <taxon>Metazoa</taxon>
        <taxon>Spiralia</taxon>
        <taxon>Lophotrochozoa</taxon>
        <taxon>Mollusca</taxon>
        <taxon>Gastropoda</taxon>
        <taxon>Caenogastropoda</taxon>
        <taxon>Sorbeoconcha</taxon>
        <taxon>Cerithioidea</taxon>
        <taxon>Batillariidae</taxon>
        <taxon>Batillaria</taxon>
    </lineage>
</organism>
<name>A0ABD0L545_9CAEN</name>
<evidence type="ECO:0000313" key="2">
    <source>
        <dbReference type="Proteomes" id="UP001519460"/>
    </source>
</evidence>
<dbReference type="EMBL" id="JACVVK020000082">
    <property type="protein sequence ID" value="KAK7494524.1"/>
    <property type="molecule type" value="Genomic_DNA"/>
</dbReference>
<accession>A0ABD0L545</accession>
<protein>
    <submittedName>
        <fullName evidence="1">Uncharacterized protein</fullName>
    </submittedName>
</protein>
<evidence type="ECO:0000313" key="1">
    <source>
        <dbReference type="EMBL" id="KAK7494524.1"/>
    </source>
</evidence>
<keyword evidence="2" id="KW-1185">Reference proteome</keyword>
<reference evidence="1 2" key="1">
    <citation type="journal article" date="2023" name="Sci. Data">
        <title>Genome assembly of the Korean intertidal mud-creeper Batillaria attramentaria.</title>
        <authorList>
            <person name="Patra A.K."/>
            <person name="Ho P.T."/>
            <person name="Jun S."/>
            <person name="Lee S.J."/>
            <person name="Kim Y."/>
            <person name="Won Y.J."/>
        </authorList>
    </citation>
    <scope>NUCLEOTIDE SEQUENCE [LARGE SCALE GENOMIC DNA]</scope>
    <source>
        <strain evidence="1">Wonlab-2016</strain>
    </source>
</reference>
<sequence>MSLTDNKPLQILQVWKESNEFTSLNCCTGSASQYRMVWYGIPEKKPHKMSTMLISGTRNQTVDAVMHLIRTVPEHFERSASTDHSATARPCI</sequence>
<dbReference type="Proteomes" id="UP001519460">
    <property type="component" value="Unassembled WGS sequence"/>
</dbReference>
<gene>
    <name evidence="1" type="ORF">BaRGS_00014177</name>
</gene>
<dbReference type="AlphaFoldDB" id="A0ABD0L545"/>
<proteinExistence type="predicted"/>